<dbReference type="PANTHER" id="PTHR47377:SF1">
    <property type="entry name" value="RHODANESE-LIKE DOMAIN-CONTAINING PROTEIN 4, CHLOROPLASTIC"/>
    <property type="match status" value="1"/>
</dbReference>
<dbReference type="SUPFAM" id="SSF52821">
    <property type="entry name" value="Rhodanese/Cell cycle control phosphatase"/>
    <property type="match status" value="1"/>
</dbReference>
<dbReference type="PROSITE" id="PS50206">
    <property type="entry name" value="RHODANESE_3"/>
    <property type="match status" value="1"/>
</dbReference>
<dbReference type="PATRIC" id="fig|631454.5.peg.1161"/>
<dbReference type="Gene3D" id="3.40.250.10">
    <property type="entry name" value="Rhodanese-like domain"/>
    <property type="match status" value="1"/>
</dbReference>
<evidence type="ECO:0000313" key="2">
    <source>
        <dbReference type="EMBL" id="ESR25841.1"/>
    </source>
</evidence>
<dbReference type="InterPro" id="IPR001763">
    <property type="entry name" value="Rhodanese-like_dom"/>
</dbReference>
<dbReference type="eggNOG" id="COG0607">
    <property type="taxonomic scope" value="Bacteria"/>
</dbReference>
<dbReference type="RefSeq" id="WP_023431321.1">
    <property type="nucleotide sequence ID" value="NZ_AWXZ01000017.1"/>
</dbReference>
<evidence type="ECO:0000259" key="1">
    <source>
        <dbReference type="PROSITE" id="PS50206"/>
    </source>
</evidence>
<dbReference type="Pfam" id="PF00581">
    <property type="entry name" value="Rhodanese"/>
    <property type="match status" value="1"/>
</dbReference>
<feature type="domain" description="Rhodanese" evidence="1">
    <location>
        <begin position="19"/>
        <end position="130"/>
    </location>
</feature>
<proteinExistence type="predicted"/>
<dbReference type="AlphaFoldDB" id="V4RI81"/>
<dbReference type="STRING" id="631454.N177_1176"/>
<keyword evidence="3" id="KW-1185">Reference proteome</keyword>
<protein>
    <submittedName>
        <fullName evidence="2">Rhodanese-related sulfurtransferase</fullName>
    </submittedName>
</protein>
<comment type="caution">
    <text evidence="2">The sequence shown here is derived from an EMBL/GenBank/DDBJ whole genome shotgun (WGS) entry which is preliminary data.</text>
</comment>
<organism evidence="2 3">
    <name type="scientific">Lutibaculum baratangense AMV1</name>
    <dbReference type="NCBI Taxonomy" id="631454"/>
    <lineage>
        <taxon>Bacteria</taxon>
        <taxon>Pseudomonadati</taxon>
        <taxon>Pseudomonadota</taxon>
        <taxon>Alphaproteobacteria</taxon>
        <taxon>Hyphomicrobiales</taxon>
        <taxon>Tepidamorphaceae</taxon>
        <taxon>Lutibaculum</taxon>
    </lineage>
</organism>
<dbReference type="SMART" id="SM00450">
    <property type="entry name" value="RHOD"/>
    <property type="match status" value="1"/>
</dbReference>
<dbReference type="Proteomes" id="UP000017819">
    <property type="component" value="Unassembled WGS sequence"/>
</dbReference>
<evidence type="ECO:0000313" key="3">
    <source>
        <dbReference type="Proteomes" id="UP000017819"/>
    </source>
</evidence>
<keyword evidence="2" id="KW-0808">Transferase</keyword>
<dbReference type="GO" id="GO:0016740">
    <property type="term" value="F:transferase activity"/>
    <property type="evidence" value="ECO:0007669"/>
    <property type="project" value="UniProtKB-KW"/>
</dbReference>
<sequence>MSDYAGDPSASDTWLALAEDPDAVLVDVRTRAEWSFVGVPDLSPLGREALFVEWQAFPSMQADPARFVDAVGSELERRGLRKDVPVYFICRSGARSAAAAAAMTAAGYSSCFNVAGGFEGRLDAARHRGTVEGWKAAGLPWVQA</sequence>
<dbReference type="EMBL" id="AWXZ01000017">
    <property type="protein sequence ID" value="ESR25841.1"/>
    <property type="molecule type" value="Genomic_DNA"/>
</dbReference>
<reference evidence="2 3" key="1">
    <citation type="journal article" date="2014" name="Genome Announc.">
        <title>Draft Genome Sequence of Lutibaculum baratangense Strain AMV1T, Isolated from a Mud Volcano in Andamans, India.</title>
        <authorList>
            <person name="Singh A."/>
            <person name="Sreenivas A."/>
            <person name="Sathyanarayana Reddy G."/>
            <person name="Pinnaka A.K."/>
            <person name="Shivaji S."/>
        </authorList>
    </citation>
    <scope>NUCLEOTIDE SEQUENCE [LARGE SCALE GENOMIC DNA]</scope>
    <source>
        <strain evidence="2 3">AMV1</strain>
    </source>
</reference>
<dbReference type="PANTHER" id="PTHR47377">
    <property type="entry name" value="RHODANESE-LIKE DOMAIN-CONTAINING PROTEIN 4, CHLOROPLASTIC"/>
    <property type="match status" value="1"/>
</dbReference>
<gene>
    <name evidence="2" type="ORF">N177_1176</name>
</gene>
<dbReference type="OrthoDB" id="9815890at2"/>
<dbReference type="InterPro" id="IPR036873">
    <property type="entry name" value="Rhodanese-like_dom_sf"/>
</dbReference>
<accession>V4RI81</accession>
<name>V4RI81_9HYPH</name>
<dbReference type="InterPro" id="IPR044240">
    <property type="entry name" value="STR4-like"/>
</dbReference>